<dbReference type="EMBL" id="BMHA01000010">
    <property type="protein sequence ID" value="GGI08136.1"/>
    <property type="molecule type" value="Genomic_DNA"/>
</dbReference>
<dbReference type="Proteomes" id="UP000650511">
    <property type="component" value="Unassembled WGS sequence"/>
</dbReference>
<evidence type="ECO:0000313" key="2">
    <source>
        <dbReference type="Proteomes" id="UP000650511"/>
    </source>
</evidence>
<sequence length="155" mass="16836">MPARASYRDLLRDLLGRSVTVRGAGAQELRPERPSYLAGYRFDDGKAAAVAVADLDLAAAMAASIAMLPPMETRTQVQEAGELDEELLEFLHEVVNVAAKLMNSPTTPHVVFRELVPVPGEVAEDLVSIAREPSRRQDWHVTVDGYGEGLLTLLG</sequence>
<accession>A0A8J3AGU6</accession>
<reference evidence="1" key="1">
    <citation type="journal article" date="2014" name="Int. J. Syst. Evol. Microbiol.">
        <title>Complete genome sequence of Corynebacterium casei LMG S-19264T (=DSM 44701T), isolated from a smear-ripened cheese.</title>
        <authorList>
            <consortium name="US DOE Joint Genome Institute (JGI-PGF)"/>
            <person name="Walter F."/>
            <person name="Albersmeier A."/>
            <person name="Kalinowski J."/>
            <person name="Ruckert C."/>
        </authorList>
    </citation>
    <scope>NUCLEOTIDE SEQUENCE</scope>
    <source>
        <strain evidence="1">CGMCC 1.14988</strain>
    </source>
</reference>
<protein>
    <submittedName>
        <fullName evidence="1">Uncharacterized protein</fullName>
    </submittedName>
</protein>
<name>A0A8J3AGU6_9ACTN</name>
<gene>
    <name evidence="1" type="ORF">GCM10011354_27590</name>
</gene>
<reference evidence="1" key="2">
    <citation type="submission" date="2020-09" db="EMBL/GenBank/DDBJ databases">
        <authorList>
            <person name="Sun Q."/>
            <person name="Zhou Y."/>
        </authorList>
    </citation>
    <scope>NUCLEOTIDE SEQUENCE</scope>
    <source>
        <strain evidence="1">CGMCC 1.14988</strain>
    </source>
</reference>
<organism evidence="1 2">
    <name type="scientific">Egicoccus halophilus</name>
    <dbReference type="NCBI Taxonomy" id="1670830"/>
    <lineage>
        <taxon>Bacteria</taxon>
        <taxon>Bacillati</taxon>
        <taxon>Actinomycetota</taxon>
        <taxon>Nitriliruptoria</taxon>
        <taxon>Egicoccales</taxon>
        <taxon>Egicoccaceae</taxon>
        <taxon>Egicoccus</taxon>
    </lineage>
</organism>
<keyword evidence="2" id="KW-1185">Reference proteome</keyword>
<evidence type="ECO:0000313" key="1">
    <source>
        <dbReference type="EMBL" id="GGI08136.1"/>
    </source>
</evidence>
<dbReference type="AlphaFoldDB" id="A0A8J3AGU6"/>
<proteinExistence type="predicted"/>
<comment type="caution">
    <text evidence="1">The sequence shown here is derived from an EMBL/GenBank/DDBJ whole genome shotgun (WGS) entry which is preliminary data.</text>
</comment>